<dbReference type="SUPFAM" id="SSF56784">
    <property type="entry name" value="HAD-like"/>
    <property type="match status" value="1"/>
</dbReference>
<dbReference type="Proteomes" id="UP000178912">
    <property type="component" value="Unassembled WGS sequence"/>
</dbReference>
<protein>
    <submittedName>
        <fullName evidence="1">Related to GS1 protein</fullName>
    </submittedName>
</protein>
<reference evidence="2" key="1">
    <citation type="submission" date="2016-03" db="EMBL/GenBank/DDBJ databases">
        <authorList>
            <person name="Guldener U."/>
        </authorList>
    </citation>
    <scope>NUCLEOTIDE SEQUENCE [LARGE SCALE GENOMIC DNA]</scope>
    <source>
        <strain evidence="2">04CH-RAC-A.6.1</strain>
    </source>
</reference>
<dbReference type="GO" id="GO:0016791">
    <property type="term" value="F:phosphatase activity"/>
    <property type="evidence" value="ECO:0007669"/>
    <property type="project" value="TreeGrafter"/>
</dbReference>
<dbReference type="FunFam" id="1.10.150.240:FF:000001">
    <property type="entry name" value="Haloacid dehalogenase-like hydrolase domain"/>
    <property type="match status" value="1"/>
</dbReference>
<evidence type="ECO:0000313" key="1">
    <source>
        <dbReference type="EMBL" id="CZS89042.1"/>
    </source>
</evidence>
<evidence type="ECO:0000313" key="2">
    <source>
        <dbReference type="Proteomes" id="UP000178912"/>
    </source>
</evidence>
<accession>A0A1E1JTM0</accession>
<proteinExistence type="predicted"/>
<dbReference type="InterPro" id="IPR023198">
    <property type="entry name" value="PGP-like_dom2"/>
</dbReference>
<dbReference type="SFLD" id="SFLDS00003">
    <property type="entry name" value="Haloacid_Dehalogenase"/>
    <property type="match status" value="1"/>
</dbReference>
<organism evidence="1 2">
    <name type="scientific">Rhynchosporium agropyri</name>
    <dbReference type="NCBI Taxonomy" id="914238"/>
    <lineage>
        <taxon>Eukaryota</taxon>
        <taxon>Fungi</taxon>
        <taxon>Dikarya</taxon>
        <taxon>Ascomycota</taxon>
        <taxon>Pezizomycotina</taxon>
        <taxon>Leotiomycetes</taxon>
        <taxon>Helotiales</taxon>
        <taxon>Ploettnerulaceae</taxon>
        <taxon>Rhynchosporium</taxon>
    </lineage>
</organism>
<dbReference type="PANTHER" id="PTHR18901">
    <property type="entry name" value="2-DEOXYGLUCOSE-6-PHOSPHATE PHOSPHATASE 2"/>
    <property type="match status" value="1"/>
</dbReference>
<dbReference type="InterPro" id="IPR023214">
    <property type="entry name" value="HAD_sf"/>
</dbReference>
<dbReference type="InterPro" id="IPR036412">
    <property type="entry name" value="HAD-like_sf"/>
</dbReference>
<dbReference type="FunFam" id="3.40.50.1000:FF:000131">
    <property type="entry name" value="HAD superfamily hydrolase, putative"/>
    <property type="match status" value="1"/>
</dbReference>
<dbReference type="SFLD" id="SFLDG01129">
    <property type="entry name" value="C1.5:_HAD__Beta-PGM__Phosphata"/>
    <property type="match status" value="1"/>
</dbReference>
<dbReference type="NCBIfam" id="TIGR01509">
    <property type="entry name" value="HAD-SF-IA-v3"/>
    <property type="match status" value="1"/>
</dbReference>
<gene>
    <name evidence="1" type="ORF">RAG0_00523</name>
</gene>
<dbReference type="AlphaFoldDB" id="A0A1E1JTM0"/>
<sequence length="275" mass="30824">MPVTRTDFPPVRACLFDMDGLLIDSEEKYTIATNAVLNKYGKPNIPWSIKAKMQGRAGKAAGDVLHDWAQLPVSREQYMSEVLAIQNEHFPTCKPLAGVEVLLSELATAKNTKQDKVHIALATSSHTKPFGLKTAHLQDRMFTVFEDERRILGDDERIPKGRGKPSPDIYLLALKVINETLKDGEREILPEECLVFEDSVPGVESGRRAGMRVVWVPHPELFTEFQDREFEVLAGRTGEAGDVDMHLVGEVGDGWAERLENLVNFPYHRYGIVVS</sequence>
<dbReference type="OrthoDB" id="40579at2759"/>
<dbReference type="PANTHER" id="PTHR18901:SF38">
    <property type="entry name" value="PSEUDOURIDINE-5'-PHOSPHATASE"/>
    <property type="match status" value="1"/>
</dbReference>
<dbReference type="EMBL" id="FJUX01000002">
    <property type="protein sequence ID" value="CZS89042.1"/>
    <property type="molecule type" value="Genomic_DNA"/>
</dbReference>
<dbReference type="Pfam" id="PF00702">
    <property type="entry name" value="Hydrolase"/>
    <property type="match status" value="1"/>
</dbReference>
<dbReference type="Gene3D" id="1.10.150.240">
    <property type="entry name" value="Putative phosphatase, domain 2"/>
    <property type="match status" value="1"/>
</dbReference>
<dbReference type="InterPro" id="IPR006439">
    <property type="entry name" value="HAD-SF_hydro_IA"/>
</dbReference>
<name>A0A1E1JTM0_9HELO</name>
<dbReference type="Gene3D" id="3.40.50.1000">
    <property type="entry name" value="HAD superfamily/HAD-like"/>
    <property type="match status" value="1"/>
</dbReference>
<keyword evidence="2" id="KW-1185">Reference proteome</keyword>